<dbReference type="Pfam" id="PF01070">
    <property type="entry name" value="FMN_dh"/>
    <property type="match status" value="1"/>
</dbReference>
<dbReference type="PANTHER" id="PTHR10578">
    <property type="entry name" value="S -2-HYDROXY-ACID OXIDASE-RELATED"/>
    <property type="match status" value="1"/>
</dbReference>
<feature type="active site" description="Proton acceptor" evidence="6">
    <location>
        <position position="269"/>
    </location>
</feature>
<dbReference type="Proteomes" id="UP001150830">
    <property type="component" value="Unassembled WGS sequence"/>
</dbReference>
<evidence type="ECO:0000256" key="6">
    <source>
        <dbReference type="PIRSR" id="PIRSR000138-1"/>
    </source>
</evidence>
<reference evidence="9" key="1">
    <citation type="submission" date="2022-11" db="EMBL/GenBank/DDBJ databases">
        <title>Parathalassolutuus dongxingensis gen. nov., sp. nov., a novel member of family Oceanospirillaceae isolated from a coastal shrimp pond in Guangxi, China.</title>
        <authorList>
            <person name="Chen H."/>
        </authorList>
    </citation>
    <scope>NUCLEOTIDE SEQUENCE</scope>
    <source>
        <strain evidence="9">G-43</strain>
    </source>
</reference>
<dbReference type="SUPFAM" id="SSF51395">
    <property type="entry name" value="FMN-linked oxidoreductases"/>
    <property type="match status" value="1"/>
</dbReference>
<sequence length="385" mass="41391">MPDNQHIQSSPYSQIPAGIVSLADYETHALPMLRTDIREYIDSGVADEITLRRNRSAFEQIGISPSLLQDFRQASTTTRLLGYPLAHPLLLAPVAHQRLVHTDGELATVRGAAALDTPMIVSTLASYRLEDIAASGHPNLWFQLYWQHNRENSLALVKRAEACGYQALVITLDAPVNGLRNRTQRSGFHLPAGVIEANLQGQPHPAPRPLDAHASVILNGFMVDAPTLADLQWLQANTRLPVLVKGVINPADALRFKELGMAGVIVSNHGGRTLDGLPSTIEVIAACRQAVGPDFPLLLDSGIRRGTDVFKALALGANAILIGRPQLHALTVAGALGVAHMLKLLRDELEITMALAGTPTLADIGPQSLLNLASPQTFAAFQPSL</sequence>
<evidence type="ECO:0000313" key="9">
    <source>
        <dbReference type="EMBL" id="MCY0966916.1"/>
    </source>
</evidence>
<name>A0A9X3EM62_9GAMM</name>
<comment type="similarity">
    <text evidence="5">Belongs to the FMN-dependent alpha-hydroxy acid dehydrogenase family.</text>
</comment>
<evidence type="ECO:0000259" key="8">
    <source>
        <dbReference type="PROSITE" id="PS51349"/>
    </source>
</evidence>
<feature type="domain" description="FMN hydroxy acid dehydrogenase" evidence="8">
    <location>
        <begin position="14"/>
        <end position="374"/>
    </location>
</feature>
<comment type="cofactor">
    <cofactor evidence="1">
        <name>FMN</name>
        <dbReference type="ChEBI" id="CHEBI:58210"/>
    </cofactor>
</comment>
<dbReference type="InterPro" id="IPR037396">
    <property type="entry name" value="FMN_HAD"/>
</dbReference>
<evidence type="ECO:0000256" key="4">
    <source>
        <dbReference type="ARBA" id="ARBA00023002"/>
    </source>
</evidence>
<dbReference type="InterPro" id="IPR013785">
    <property type="entry name" value="Aldolase_TIM"/>
</dbReference>
<dbReference type="GO" id="GO:0016614">
    <property type="term" value="F:oxidoreductase activity, acting on CH-OH group of donors"/>
    <property type="evidence" value="ECO:0007669"/>
    <property type="project" value="UniProtKB-ARBA"/>
</dbReference>
<organism evidence="9 10">
    <name type="scientific">Parathalassolituus penaei</name>
    <dbReference type="NCBI Taxonomy" id="2997323"/>
    <lineage>
        <taxon>Bacteria</taxon>
        <taxon>Pseudomonadati</taxon>
        <taxon>Pseudomonadota</taxon>
        <taxon>Gammaproteobacteria</taxon>
        <taxon>Oceanospirillales</taxon>
        <taxon>Oceanospirillaceae</taxon>
        <taxon>Parathalassolituus</taxon>
    </lineage>
</organism>
<keyword evidence="2 7" id="KW-0285">Flavoprotein</keyword>
<accession>A0A9X3EM62</accession>
<feature type="binding site" evidence="7">
    <location>
        <position position="272"/>
    </location>
    <ligand>
        <name>glyoxylate</name>
        <dbReference type="ChEBI" id="CHEBI:36655"/>
    </ligand>
</feature>
<feature type="binding site" evidence="7">
    <location>
        <position position="267"/>
    </location>
    <ligand>
        <name>FMN</name>
        <dbReference type="ChEBI" id="CHEBI:58210"/>
    </ligand>
</feature>
<dbReference type="InterPro" id="IPR012133">
    <property type="entry name" value="Alpha-hydoxy_acid_DH_FMN"/>
</dbReference>
<feature type="binding site" evidence="7">
    <location>
        <position position="143"/>
    </location>
    <ligand>
        <name>FMN</name>
        <dbReference type="ChEBI" id="CHEBI:58210"/>
    </ligand>
</feature>
<dbReference type="FunFam" id="3.20.20.70:FF:000029">
    <property type="entry name" value="L-lactate dehydrogenase"/>
    <property type="match status" value="1"/>
</dbReference>
<evidence type="ECO:0000313" key="10">
    <source>
        <dbReference type="Proteomes" id="UP001150830"/>
    </source>
</evidence>
<dbReference type="AlphaFoldDB" id="A0A9X3EM62"/>
<feature type="binding site" evidence="7">
    <location>
        <position position="40"/>
    </location>
    <ligand>
        <name>glyoxylate</name>
        <dbReference type="ChEBI" id="CHEBI:36655"/>
    </ligand>
</feature>
<dbReference type="GO" id="GO:0010181">
    <property type="term" value="F:FMN binding"/>
    <property type="evidence" value="ECO:0007669"/>
    <property type="project" value="InterPro"/>
</dbReference>
<dbReference type="CDD" id="cd02809">
    <property type="entry name" value="alpha_hydroxyacid_oxid_FMN"/>
    <property type="match status" value="1"/>
</dbReference>
<keyword evidence="10" id="KW-1185">Reference proteome</keyword>
<dbReference type="PIRSF" id="PIRSF000138">
    <property type="entry name" value="Al-hdrx_acd_dh"/>
    <property type="match status" value="1"/>
</dbReference>
<feature type="binding site" evidence="7">
    <location>
        <position position="245"/>
    </location>
    <ligand>
        <name>FMN</name>
        <dbReference type="ChEBI" id="CHEBI:58210"/>
    </ligand>
</feature>
<gene>
    <name evidence="9" type="ORF">OUO13_17195</name>
</gene>
<evidence type="ECO:0000256" key="1">
    <source>
        <dbReference type="ARBA" id="ARBA00001917"/>
    </source>
</evidence>
<feature type="binding site" evidence="7">
    <location>
        <position position="122"/>
    </location>
    <ligand>
        <name>FMN</name>
        <dbReference type="ChEBI" id="CHEBI:58210"/>
    </ligand>
</feature>
<dbReference type="EMBL" id="JAPNOA010000058">
    <property type="protein sequence ID" value="MCY0966916.1"/>
    <property type="molecule type" value="Genomic_DNA"/>
</dbReference>
<dbReference type="PANTHER" id="PTHR10578:SF107">
    <property type="entry name" value="2-HYDROXYACID OXIDASE 1"/>
    <property type="match status" value="1"/>
</dbReference>
<comment type="caution">
    <text evidence="9">The sequence shown here is derived from an EMBL/GenBank/DDBJ whole genome shotgun (WGS) entry which is preliminary data.</text>
</comment>
<protein>
    <submittedName>
        <fullName evidence="9">Alpha-hydroxy acid oxidase</fullName>
    </submittedName>
</protein>
<dbReference type="Gene3D" id="3.20.20.70">
    <property type="entry name" value="Aldolase class I"/>
    <property type="match status" value="1"/>
</dbReference>
<feature type="binding site" evidence="7">
    <location>
        <begin position="300"/>
        <end position="304"/>
    </location>
    <ligand>
        <name>FMN</name>
        <dbReference type="ChEBI" id="CHEBI:58210"/>
    </ligand>
</feature>
<feature type="binding site" evidence="7">
    <location>
        <position position="171"/>
    </location>
    <ligand>
        <name>FMN</name>
        <dbReference type="ChEBI" id="CHEBI:58210"/>
    </ligand>
</feature>
<feature type="binding site" evidence="7">
    <location>
        <position position="145"/>
    </location>
    <ligand>
        <name>glyoxylate</name>
        <dbReference type="ChEBI" id="CHEBI:36655"/>
    </ligand>
</feature>
<evidence type="ECO:0000256" key="2">
    <source>
        <dbReference type="ARBA" id="ARBA00022630"/>
    </source>
</evidence>
<evidence type="ECO:0000256" key="5">
    <source>
        <dbReference type="ARBA" id="ARBA00024042"/>
    </source>
</evidence>
<dbReference type="InterPro" id="IPR000262">
    <property type="entry name" value="FMN-dep_DH"/>
</dbReference>
<proteinExistence type="inferred from homology"/>
<feature type="binding site" evidence="7">
    <location>
        <begin position="93"/>
        <end position="95"/>
    </location>
    <ligand>
        <name>FMN</name>
        <dbReference type="ChEBI" id="CHEBI:58210"/>
    </ligand>
</feature>
<feature type="binding site" evidence="7">
    <location>
        <position position="269"/>
    </location>
    <ligand>
        <name>glyoxylate</name>
        <dbReference type="ChEBI" id="CHEBI:36655"/>
    </ligand>
</feature>
<keyword evidence="4" id="KW-0560">Oxidoreductase</keyword>
<feature type="binding site" evidence="7">
    <location>
        <position position="180"/>
    </location>
    <ligand>
        <name>glyoxylate</name>
        <dbReference type="ChEBI" id="CHEBI:36655"/>
    </ligand>
</feature>
<evidence type="ECO:0000256" key="3">
    <source>
        <dbReference type="ARBA" id="ARBA00022643"/>
    </source>
</evidence>
<keyword evidence="3 7" id="KW-0288">FMN</keyword>
<evidence type="ECO:0000256" key="7">
    <source>
        <dbReference type="PIRSR" id="PIRSR000138-2"/>
    </source>
</evidence>
<dbReference type="RefSeq" id="WP_283175123.1">
    <property type="nucleotide sequence ID" value="NZ_JAPNOA010000058.1"/>
</dbReference>
<dbReference type="PROSITE" id="PS51349">
    <property type="entry name" value="FMN_HYDROXY_ACID_DH_2"/>
    <property type="match status" value="1"/>
</dbReference>
<feature type="binding site" evidence="7">
    <location>
        <begin position="323"/>
        <end position="324"/>
    </location>
    <ligand>
        <name>FMN</name>
        <dbReference type="ChEBI" id="CHEBI:58210"/>
    </ligand>
</feature>